<feature type="region of interest" description="Disordered" evidence="1">
    <location>
        <begin position="215"/>
        <end position="235"/>
    </location>
</feature>
<feature type="transmembrane region" description="Helical" evidence="2">
    <location>
        <begin position="12"/>
        <end position="31"/>
    </location>
</feature>
<organism evidence="3 4">
    <name type="scientific">Cynara cardunculus var. scolymus</name>
    <name type="common">Globe artichoke</name>
    <name type="synonym">Cynara scolymus</name>
    <dbReference type="NCBI Taxonomy" id="59895"/>
    <lineage>
        <taxon>Eukaryota</taxon>
        <taxon>Viridiplantae</taxon>
        <taxon>Streptophyta</taxon>
        <taxon>Embryophyta</taxon>
        <taxon>Tracheophyta</taxon>
        <taxon>Spermatophyta</taxon>
        <taxon>Magnoliopsida</taxon>
        <taxon>eudicotyledons</taxon>
        <taxon>Gunneridae</taxon>
        <taxon>Pentapetalae</taxon>
        <taxon>asterids</taxon>
        <taxon>campanulids</taxon>
        <taxon>Asterales</taxon>
        <taxon>Asteraceae</taxon>
        <taxon>Carduoideae</taxon>
        <taxon>Cardueae</taxon>
        <taxon>Carduinae</taxon>
        <taxon>Cynara</taxon>
    </lineage>
</organism>
<dbReference type="AlphaFoldDB" id="A0A118K234"/>
<evidence type="ECO:0000313" key="4">
    <source>
        <dbReference type="Proteomes" id="UP000243975"/>
    </source>
</evidence>
<evidence type="ECO:0000256" key="1">
    <source>
        <dbReference type="SAM" id="MobiDB-lite"/>
    </source>
</evidence>
<evidence type="ECO:0000313" key="3">
    <source>
        <dbReference type="EMBL" id="KVI03688.1"/>
    </source>
</evidence>
<dbReference type="EMBL" id="LEKV01002334">
    <property type="protein sequence ID" value="KVI03688.1"/>
    <property type="molecule type" value="Genomic_DNA"/>
</dbReference>
<reference evidence="3 4" key="1">
    <citation type="journal article" date="2016" name="Sci. Rep.">
        <title>The genome sequence of the outbreeding globe artichoke constructed de novo incorporating a phase-aware low-pass sequencing strategy of F1 progeny.</title>
        <authorList>
            <person name="Scaglione D."/>
            <person name="Reyes-Chin-Wo S."/>
            <person name="Acquadro A."/>
            <person name="Froenicke L."/>
            <person name="Portis E."/>
            <person name="Beitel C."/>
            <person name="Tirone M."/>
            <person name="Mauro R."/>
            <person name="Lo Monaco A."/>
            <person name="Mauromicale G."/>
            <person name="Faccioli P."/>
            <person name="Cattivelli L."/>
            <person name="Rieseberg L."/>
            <person name="Michelmore R."/>
            <person name="Lanteri S."/>
        </authorList>
    </citation>
    <scope>NUCLEOTIDE SEQUENCE [LARGE SCALE GENOMIC DNA]</scope>
    <source>
        <strain evidence="3">2C</strain>
    </source>
</reference>
<proteinExistence type="predicted"/>
<comment type="caution">
    <text evidence="3">The sequence shown here is derived from an EMBL/GenBank/DDBJ whole genome shotgun (WGS) entry which is preliminary data.</text>
</comment>
<keyword evidence="2" id="KW-0812">Transmembrane</keyword>
<dbReference type="Proteomes" id="UP000243975">
    <property type="component" value="Unassembled WGS sequence"/>
</dbReference>
<dbReference type="Gramene" id="KVI03688">
    <property type="protein sequence ID" value="KVI03688"/>
    <property type="gene ID" value="Ccrd_018014"/>
</dbReference>
<sequence>MILERKGNVQKIIAVAVRILFIVVVRAWFLYGNLKTAVESRKPFECADINYFITQLINFSHVSNYVLDIKILHPNSGYVEAGAIPSLVDMGLNPPATMSQLQQTRSEVCISFIANTHLSEGETKIIKEIGGSKVEILSYLLRRGVASCSQQIVRPIDYAPVRSKVERWRRGTSCILDSKVERWRRGTGCSQQMENREMNERVESVGGVKRDEEARAKPGNVGNMNRTGSERRVSSVSISEARPDLVKPFNLRKAFPNSFSSLTTAVMAIR</sequence>
<name>A0A118K234_CYNCS</name>
<accession>A0A118K234</accession>
<gene>
    <name evidence="3" type="ORF">Ccrd_018014</name>
</gene>
<protein>
    <submittedName>
        <fullName evidence="3">Uncharacterized protein</fullName>
    </submittedName>
</protein>
<keyword evidence="2" id="KW-1133">Transmembrane helix</keyword>
<evidence type="ECO:0000256" key="2">
    <source>
        <dbReference type="SAM" id="Phobius"/>
    </source>
</evidence>
<keyword evidence="2" id="KW-0472">Membrane</keyword>
<keyword evidence="4" id="KW-1185">Reference proteome</keyword>